<sequence>MGRGGDDGAHNEAEGAHGEEGAHKHVEHSIKVLYSAMPSSYEKDAIEVFIQASEKYRNYRDMARYCKKEYDKRYPSSGKATDGVYHCIVGSHFAASVTHEVRFYTHVQVDLTHFVLFKSKDSPFDVESVPI</sequence>
<dbReference type="AlphaFoldDB" id="A0A830HW24"/>
<reference evidence="3" key="1">
    <citation type="submission" date="2020-10" db="EMBL/GenBank/DDBJ databases">
        <title>Unveiling of a novel bifunctional photoreceptor, Dualchrome1, isolated from a cosmopolitan green alga.</title>
        <authorList>
            <person name="Suzuki S."/>
            <person name="Kawachi M."/>
        </authorList>
    </citation>
    <scope>NUCLEOTIDE SEQUENCE</scope>
    <source>
        <strain evidence="3">NIES 2893</strain>
    </source>
</reference>
<protein>
    <recommendedName>
        <fullName evidence="1">Dynein light chain</fullName>
    </recommendedName>
</protein>
<comment type="similarity">
    <text evidence="1">Belongs to the dynein light chain family.</text>
</comment>
<dbReference type="InterPro" id="IPR001372">
    <property type="entry name" value="Dynein_light_chain_typ-1/2"/>
</dbReference>
<feature type="region of interest" description="Disordered" evidence="2">
    <location>
        <begin position="1"/>
        <end position="23"/>
    </location>
</feature>
<proteinExistence type="inferred from homology"/>
<dbReference type="GO" id="GO:0005868">
    <property type="term" value="C:cytoplasmic dynein complex"/>
    <property type="evidence" value="ECO:0007669"/>
    <property type="project" value="TreeGrafter"/>
</dbReference>
<comment type="subcellular location">
    <subcellularLocation>
        <location evidence="1">Cytoplasm</location>
        <location evidence="1">Cytoskeleton</location>
    </subcellularLocation>
</comment>
<dbReference type="Gene3D" id="3.30.740.10">
    <property type="entry name" value="Protein Inhibitor Of Neuronal Nitric Oxide Synthase"/>
    <property type="match status" value="1"/>
</dbReference>
<evidence type="ECO:0000256" key="1">
    <source>
        <dbReference type="RuleBase" id="RU365010"/>
    </source>
</evidence>
<gene>
    <name evidence="3" type="ORF">PPROV_001033400</name>
</gene>
<dbReference type="GO" id="GO:0007017">
    <property type="term" value="P:microtubule-based process"/>
    <property type="evidence" value="ECO:0007669"/>
    <property type="project" value="InterPro"/>
</dbReference>
<name>A0A830HW24_9CHLO</name>
<dbReference type="PANTHER" id="PTHR11886:SF35">
    <property type="entry name" value="DYNEIN LIGHT CHAIN"/>
    <property type="match status" value="1"/>
</dbReference>
<dbReference type="GO" id="GO:0005874">
    <property type="term" value="C:microtubule"/>
    <property type="evidence" value="ECO:0007669"/>
    <property type="project" value="UniProtKB-KW"/>
</dbReference>
<keyword evidence="1" id="KW-0243">Dynein</keyword>
<dbReference type="SUPFAM" id="SSF54648">
    <property type="entry name" value="DLC"/>
    <property type="match status" value="1"/>
</dbReference>
<comment type="caution">
    <text evidence="3">The sequence shown here is derived from an EMBL/GenBank/DDBJ whole genome shotgun (WGS) entry which is preliminary data.</text>
</comment>
<keyword evidence="1" id="KW-0493">Microtubule</keyword>
<dbReference type="Proteomes" id="UP000660262">
    <property type="component" value="Unassembled WGS sequence"/>
</dbReference>
<dbReference type="Pfam" id="PF01221">
    <property type="entry name" value="Dynein_light"/>
    <property type="match status" value="1"/>
</dbReference>
<dbReference type="InterPro" id="IPR037177">
    <property type="entry name" value="DLC_sf"/>
</dbReference>
<organism evidence="3 4">
    <name type="scientific">Pycnococcus provasolii</name>
    <dbReference type="NCBI Taxonomy" id="41880"/>
    <lineage>
        <taxon>Eukaryota</taxon>
        <taxon>Viridiplantae</taxon>
        <taxon>Chlorophyta</taxon>
        <taxon>Pseudoscourfieldiophyceae</taxon>
        <taxon>Pseudoscourfieldiales</taxon>
        <taxon>Pycnococcaceae</taxon>
        <taxon>Pycnococcus</taxon>
    </lineage>
</organism>
<dbReference type="EMBL" id="BNJQ01000035">
    <property type="protein sequence ID" value="GHP11606.1"/>
    <property type="molecule type" value="Genomic_DNA"/>
</dbReference>
<keyword evidence="1" id="KW-0206">Cytoskeleton</keyword>
<keyword evidence="4" id="KW-1185">Reference proteome</keyword>
<dbReference type="PANTHER" id="PTHR11886">
    <property type="entry name" value="DYNEIN LIGHT CHAIN"/>
    <property type="match status" value="1"/>
</dbReference>
<dbReference type="OrthoDB" id="10033309at2759"/>
<keyword evidence="1" id="KW-0505">Motor protein</keyword>
<keyword evidence="1" id="KW-0963">Cytoplasm</keyword>
<evidence type="ECO:0000256" key="2">
    <source>
        <dbReference type="SAM" id="MobiDB-lite"/>
    </source>
</evidence>
<accession>A0A830HW24</accession>
<dbReference type="GO" id="GO:0045505">
    <property type="term" value="F:dynein intermediate chain binding"/>
    <property type="evidence" value="ECO:0007669"/>
    <property type="project" value="TreeGrafter"/>
</dbReference>
<evidence type="ECO:0000313" key="4">
    <source>
        <dbReference type="Proteomes" id="UP000660262"/>
    </source>
</evidence>
<dbReference type="SMART" id="SM01375">
    <property type="entry name" value="Dynein_light"/>
    <property type="match status" value="1"/>
</dbReference>
<evidence type="ECO:0000313" key="3">
    <source>
        <dbReference type="EMBL" id="GHP11606.1"/>
    </source>
</evidence>